<evidence type="ECO:0000256" key="1">
    <source>
        <dbReference type="ARBA" id="ARBA00022801"/>
    </source>
</evidence>
<organism evidence="3 4">
    <name type="scientific">Penicillium cosmopolitanum</name>
    <dbReference type="NCBI Taxonomy" id="1131564"/>
    <lineage>
        <taxon>Eukaryota</taxon>
        <taxon>Fungi</taxon>
        <taxon>Dikarya</taxon>
        <taxon>Ascomycota</taxon>
        <taxon>Pezizomycotina</taxon>
        <taxon>Eurotiomycetes</taxon>
        <taxon>Eurotiomycetidae</taxon>
        <taxon>Eurotiales</taxon>
        <taxon>Aspergillaceae</taxon>
        <taxon>Penicillium</taxon>
    </lineage>
</organism>
<dbReference type="AlphaFoldDB" id="A0A9W9W6T2"/>
<comment type="caution">
    <text evidence="3">The sequence shown here is derived from an EMBL/GenBank/DDBJ whole genome shotgun (WGS) entry which is preliminary data.</text>
</comment>
<dbReference type="PANTHER" id="PTHR43056">
    <property type="entry name" value="PEPTIDASE S9 PROLYL OLIGOPEPTIDASE"/>
    <property type="match status" value="1"/>
</dbReference>
<name>A0A9W9W6T2_9EURO</name>
<accession>A0A9W9W6T2</accession>
<reference evidence="3" key="1">
    <citation type="submission" date="2022-12" db="EMBL/GenBank/DDBJ databases">
        <authorList>
            <person name="Petersen C."/>
        </authorList>
    </citation>
    <scope>NUCLEOTIDE SEQUENCE</scope>
    <source>
        <strain evidence="3">IBT 29677</strain>
    </source>
</reference>
<dbReference type="PANTHER" id="PTHR43056:SF10">
    <property type="entry name" value="COCE_NOND FAMILY, PUTATIVE (AFU_ORTHOLOGUE AFUA_7G00600)-RELATED"/>
    <property type="match status" value="1"/>
</dbReference>
<evidence type="ECO:0000313" key="4">
    <source>
        <dbReference type="Proteomes" id="UP001147747"/>
    </source>
</evidence>
<dbReference type="SMART" id="SM00939">
    <property type="entry name" value="PepX_C"/>
    <property type="match status" value="1"/>
</dbReference>
<dbReference type="Pfam" id="PF08530">
    <property type="entry name" value="PepX_C"/>
    <property type="match status" value="1"/>
</dbReference>
<dbReference type="SUPFAM" id="SSF53474">
    <property type="entry name" value="alpha/beta-Hydrolases"/>
    <property type="match status" value="1"/>
</dbReference>
<dbReference type="EMBL" id="JAPZBU010000005">
    <property type="protein sequence ID" value="KAJ5404520.1"/>
    <property type="molecule type" value="Genomic_DNA"/>
</dbReference>
<gene>
    <name evidence="3" type="ORF">N7509_004391</name>
</gene>
<evidence type="ECO:0000313" key="3">
    <source>
        <dbReference type="EMBL" id="KAJ5404520.1"/>
    </source>
</evidence>
<dbReference type="Proteomes" id="UP001147747">
    <property type="component" value="Unassembled WGS sequence"/>
</dbReference>
<protein>
    <recommendedName>
        <fullName evidence="2">Xaa-Pro dipeptidyl-peptidase C-terminal domain-containing protein</fullName>
    </recommendedName>
</protein>
<keyword evidence="4" id="KW-1185">Reference proteome</keyword>
<dbReference type="GO" id="GO:0072330">
    <property type="term" value="P:monocarboxylic acid biosynthetic process"/>
    <property type="evidence" value="ECO:0007669"/>
    <property type="project" value="UniProtKB-ARBA"/>
</dbReference>
<dbReference type="RefSeq" id="XP_056491762.1">
    <property type="nucleotide sequence ID" value="XM_056629028.1"/>
</dbReference>
<dbReference type="InterPro" id="IPR050585">
    <property type="entry name" value="Xaa-Pro_dipeptidyl-ppase/CocE"/>
</dbReference>
<sequence>MTMDKMIIERDVPIVMEDGLVLKADVFRPKDETPSPVIMTLGVYGKGVPYRDAFAPQWDVLMATKPEVLQDSTKKLMVWELVDPEIWVAWGYVCVRVDSRGSGRSPGKLDIFSKREAKDYYNAIEWAAAQPWSSGKVGLNGISYYAITQWLVASLQPPHLAAMIPWEGASDAYRDMMRHGGIQNDGFFKWWYPKQVIAVQHGNPRGWQDPWLGERSSGPASLSEIELERNRTDPVSDILSRPLDDEWYRERSADYSKVTVPFLSAANWGGFGIHPRGNFEAFTQAASKQKWLDCHPGRHEEWFYLDHGMALQKRFLDHFLKGIDNGWDKEPPVLLHLRRPFSNEFEQRKETSWPLQNTKWKKLYLDCVDGFAVPGMSWDPPCKWSKMSFAALGRPLTFLSPPLEKDIEVTGPVAAKLFGSSTTTDMDLFLTLQAFHNDREIVFEGAADANTPLSQGWLRASHRKLDPSKTLPYRPYHSHDEIQPLQPGKVYELDVEIWPTNILLPKGSQIALQVSGKDFERMMPPREAGNPWEMRNPTICTHSHLQDRPKDTFGGESTIFTGGETPSFLLLPFIEN</sequence>
<dbReference type="InterPro" id="IPR013736">
    <property type="entry name" value="Xaa-Pro_dipept_C"/>
</dbReference>
<dbReference type="GO" id="GO:0017000">
    <property type="term" value="P:antibiotic biosynthetic process"/>
    <property type="evidence" value="ECO:0007669"/>
    <property type="project" value="UniProtKB-ARBA"/>
</dbReference>
<dbReference type="GeneID" id="81368008"/>
<dbReference type="SUPFAM" id="SSF49785">
    <property type="entry name" value="Galactose-binding domain-like"/>
    <property type="match status" value="1"/>
</dbReference>
<dbReference type="InterPro" id="IPR029058">
    <property type="entry name" value="AB_hydrolase_fold"/>
</dbReference>
<dbReference type="InterPro" id="IPR008979">
    <property type="entry name" value="Galactose-bd-like_sf"/>
</dbReference>
<dbReference type="NCBIfam" id="TIGR00976">
    <property type="entry name" value="CocE_NonD"/>
    <property type="match status" value="1"/>
</dbReference>
<keyword evidence="1" id="KW-0378">Hydrolase</keyword>
<proteinExistence type="predicted"/>
<dbReference type="Gene3D" id="1.10.3020.20">
    <property type="match status" value="1"/>
</dbReference>
<dbReference type="Gene3D" id="3.40.50.1820">
    <property type="entry name" value="alpha/beta hydrolase"/>
    <property type="match status" value="1"/>
</dbReference>
<dbReference type="Pfam" id="PF02129">
    <property type="entry name" value="Peptidase_S15"/>
    <property type="match status" value="1"/>
</dbReference>
<evidence type="ECO:0000259" key="2">
    <source>
        <dbReference type="SMART" id="SM00939"/>
    </source>
</evidence>
<feature type="domain" description="Xaa-Pro dipeptidyl-peptidase C-terminal" evidence="2">
    <location>
        <begin position="313"/>
        <end position="570"/>
    </location>
</feature>
<dbReference type="OrthoDB" id="416441at2759"/>
<dbReference type="InterPro" id="IPR000383">
    <property type="entry name" value="Xaa-Pro-like_dom"/>
</dbReference>
<dbReference type="InterPro" id="IPR005674">
    <property type="entry name" value="CocE/Ser_esterase"/>
</dbReference>
<dbReference type="Gene3D" id="2.60.120.260">
    <property type="entry name" value="Galactose-binding domain-like"/>
    <property type="match status" value="1"/>
</dbReference>
<reference evidence="3" key="2">
    <citation type="journal article" date="2023" name="IMA Fungus">
        <title>Comparative genomic study of the Penicillium genus elucidates a diverse pangenome and 15 lateral gene transfer events.</title>
        <authorList>
            <person name="Petersen C."/>
            <person name="Sorensen T."/>
            <person name="Nielsen M.R."/>
            <person name="Sondergaard T.E."/>
            <person name="Sorensen J.L."/>
            <person name="Fitzpatrick D.A."/>
            <person name="Frisvad J.C."/>
            <person name="Nielsen K.L."/>
        </authorList>
    </citation>
    <scope>NUCLEOTIDE SEQUENCE</scope>
    <source>
        <strain evidence="3">IBT 29677</strain>
    </source>
</reference>
<dbReference type="GO" id="GO:0008239">
    <property type="term" value="F:dipeptidyl-peptidase activity"/>
    <property type="evidence" value="ECO:0007669"/>
    <property type="project" value="InterPro"/>
</dbReference>